<accession>A0A9P6HGA2</accession>
<dbReference type="Proteomes" id="UP000736335">
    <property type="component" value="Unassembled WGS sequence"/>
</dbReference>
<feature type="region of interest" description="Disordered" evidence="1">
    <location>
        <begin position="1"/>
        <end position="25"/>
    </location>
</feature>
<protein>
    <submittedName>
        <fullName evidence="2">Uncharacterized protein</fullName>
    </submittedName>
</protein>
<organism evidence="2 3">
    <name type="scientific">Thelephora terrestris</name>
    <dbReference type="NCBI Taxonomy" id="56493"/>
    <lineage>
        <taxon>Eukaryota</taxon>
        <taxon>Fungi</taxon>
        <taxon>Dikarya</taxon>
        <taxon>Basidiomycota</taxon>
        <taxon>Agaricomycotina</taxon>
        <taxon>Agaricomycetes</taxon>
        <taxon>Thelephorales</taxon>
        <taxon>Thelephoraceae</taxon>
        <taxon>Thelephora</taxon>
    </lineage>
</organism>
<reference evidence="2" key="2">
    <citation type="submission" date="2020-11" db="EMBL/GenBank/DDBJ databases">
        <authorList>
            <consortium name="DOE Joint Genome Institute"/>
            <person name="Kuo A."/>
            <person name="Miyauchi S."/>
            <person name="Kiss E."/>
            <person name="Drula E."/>
            <person name="Kohler A."/>
            <person name="Sanchez-Garcia M."/>
            <person name="Andreopoulos B."/>
            <person name="Barry K.W."/>
            <person name="Bonito G."/>
            <person name="Buee M."/>
            <person name="Carver A."/>
            <person name="Chen C."/>
            <person name="Cichocki N."/>
            <person name="Clum A."/>
            <person name="Culley D."/>
            <person name="Crous P.W."/>
            <person name="Fauchery L."/>
            <person name="Girlanda M."/>
            <person name="Hayes R."/>
            <person name="Keri Z."/>
            <person name="Labutti K."/>
            <person name="Lipzen A."/>
            <person name="Lombard V."/>
            <person name="Magnuson J."/>
            <person name="Maillard F."/>
            <person name="Morin E."/>
            <person name="Murat C."/>
            <person name="Nolan M."/>
            <person name="Ohm R."/>
            <person name="Pangilinan J."/>
            <person name="Pereira M."/>
            <person name="Perotto S."/>
            <person name="Peter M."/>
            <person name="Riley R."/>
            <person name="Sitrit Y."/>
            <person name="Stielow B."/>
            <person name="Szollosi G."/>
            <person name="Zifcakova L."/>
            <person name="Stursova M."/>
            <person name="Spatafora J.W."/>
            <person name="Tedersoo L."/>
            <person name="Vaario L.-M."/>
            <person name="Yamada A."/>
            <person name="Yan M."/>
            <person name="Wang P."/>
            <person name="Xu J."/>
            <person name="Bruns T."/>
            <person name="Baldrian P."/>
            <person name="Vilgalys R."/>
            <person name="Henrissat B."/>
            <person name="Grigoriev I.V."/>
            <person name="Hibbett D."/>
            <person name="Nagy L.G."/>
            <person name="Martin F.M."/>
        </authorList>
    </citation>
    <scope>NUCLEOTIDE SEQUENCE</scope>
    <source>
        <strain evidence="2">UH-Tt-Lm1</strain>
    </source>
</reference>
<keyword evidence="3" id="KW-1185">Reference proteome</keyword>
<reference evidence="2" key="1">
    <citation type="journal article" date="2020" name="Nat. Commun.">
        <title>Large-scale genome sequencing of mycorrhizal fungi provides insights into the early evolution of symbiotic traits.</title>
        <authorList>
            <person name="Miyauchi S."/>
            <person name="Kiss E."/>
            <person name="Kuo A."/>
            <person name="Drula E."/>
            <person name="Kohler A."/>
            <person name="Sanchez-Garcia M."/>
            <person name="Morin E."/>
            <person name="Andreopoulos B."/>
            <person name="Barry K.W."/>
            <person name="Bonito G."/>
            <person name="Buee M."/>
            <person name="Carver A."/>
            <person name="Chen C."/>
            <person name="Cichocki N."/>
            <person name="Clum A."/>
            <person name="Culley D."/>
            <person name="Crous P.W."/>
            <person name="Fauchery L."/>
            <person name="Girlanda M."/>
            <person name="Hayes R.D."/>
            <person name="Keri Z."/>
            <person name="LaButti K."/>
            <person name="Lipzen A."/>
            <person name="Lombard V."/>
            <person name="Magnuson J."/>
            <person name="Maillard F."/>
            <person name="Murat C."/>
            <person name="Nolan M."/>
            <person name="Ohm R.A."/>
            <person name="Pangilinan J."/>
            <person name="Pereira M.F."/>
            <person name="Perotto S."/>
            <person name="Peter M."/>
            <person name="Pfister S."/>
            <person name="Riley R."/>
            <person name="Sitrit Y."/>
            <person name="Stielow J.B."/>
            <person name="Szollosi G."/>
            <person name="Zifcakova L."/>
            <person name="Stursova M."/>
            <person name="Spatafora J.W."/>
            <person name="Tedersoo L."/>
            <person name="Vaario L.M."/>
            <person name="Yamada A."/>
            <person name="Yan M."/>
            <person name="Wang P."/>
            <person name="Xu J."/>
            <person name="Bruns T."/>
            <person name="Baldrian P."/>
            <person name="Vilgalys R."/>
            <person name="Dunand C."/>
            <person name="Henrissat B."/>
            <person name="Grigoriev I.V."/>
            <person name="Hibbett D."/>
            <person name="Nagy L.G."/>
            <person name="Martin F.M."/>
        </authorList>
    </citation>
    <scope>NUCLEOTIDE SEQUENCE</scope>
    <source>
        <strain evidence="2">UH-Tt-Lm1</strain>
    </source>
</reference>
<name>A0A9P6HGA2_9AGAM</name>
<dbReference type="AlphaFoldDB" id="A0A9P6HGA2"/>
<gene>
    <name evidence="2" type="ORF">BJ322DRAFT_1108197</name>
</gene>
<dbReference type="EMBL" id="WIUZ02000006">
    <property type="protein sequence ID" value="KAF9786347.1"/>
    <property type="molecule type" value="Genomic_DNA"/>
</dbReference>
<evidence type="ECO:0000313" key="3">
    <source>
        <dbReference type="Proteomes" id="UP000736335"/>
    </source>
</evidence>
<evidence type="ECO:0000313" key="2">
    <source>
        <dbReference type="EMBL" id="KAF9786347.1"/>
    </source>
</evidence>
<evidence type="ECO:0000256" key="1">
    <source>
        <dbReference type="SAM" id="MobiDB-lite"/>
    </source>
</evidence>
<proteinExistence type="predicted"/>
<comment type="caution">
    <text evidence="2">The sequence shown here is derived from an EMBL/GenBank/DDBJ whole genome shotgun (WGS) entry which is preliminary data.</text>
</comment>
<feature type="region of interest" description="Disordered" evidence="1">
    <location>
        <begin position="48"/>
        <end position="72"/>
    </location>
</feature>
<sequence>MTERAKVKAGIQPPRPKKTQKKDDQIRELKARLAAFERPDEATVVSKEPLFMRGSSPPDNSCCPVNTKVEVR</sequence>